<keyword evidence="2" id="KW-1185">Reference proteome</keyword>
<dbReference type="EMBL" id="DUZY01000003">
    <property type="protein sequence ID" value="DAD33707.1"/>
    <property type="molecule type" value="Genomic_DNA"/>
</dbReference>
<sequence>MEKRCLAKPVSWVGEHPNPKFKRSRLCFSEGNFSLIVLGPLTGPFSQLEDSSTPTVNVQSELQTIQEGAMFFKEGDSPSTLRACSVPILHHDLTHHNSVHLLVPTPTIAQKIVDNLTRWGSDLSPRGDSRWLSGFWDWGRVILREYRTESETAGIYSFVLASTYDYERPMGMYRASCETWCRDTNTFT</sequence>
<reference evidence="1 2" key="1">
    <citation type="journal article" date="2020" name="Mol. Biol. Evol.">
        <title>Distinct Expression and Methylation Patterns for Genes with Different Fates following a Single Whole-Genome Duplication in Flowering Plants.</title>
        <authorList>
            <person name="Shi T."/>
            <person name="Rahmani R.S."/>
            <person name="Gugger P.F."/>
            <person name="Wang M."/>
            <person name="Li H."/>
            <person name="Zhang Y."/>
            <person name="Li Z."/>
            <person name="Wang Q."/>
            <person name="Van de Peer Y."/>
            <person name="Marchal K."/>
            <person name="Chen J."/>
        </authorList>
    </citation>
    <scope>NUCLEOTIDE SEQUENCE [LARGE SCALE GENOMIC DNA]</scope>
    <source>
        <tissue evidence="1">Leaf</tissue>
    </source>
</reference>
<evidence type="ECO:0000313" key="1">
    <source>
        <dbReference type="EMBL" id="DAD33707.1"/>
    </source>
</evidence>
<proteinExistence type="predicted"/>
<dbReference type="Proteomes" id="UP000607653">
    <property type="component" value="Unassembled WGS sequence"/>
</dbReference>
<name>A0A822YMJ3_NELNU</name>
<evidence type="ECO:0000313" key="2">
    <source>
        <dbReference type="Proteomes" id="UP000607653"/>
    </source>
</evidence>
<gene>
    <name evidence="1" type="ORF">HUJ06_012558</name>
</gene>
<organism evidence="1 2">
    <name type="scientific">Nelumbo nucifera</name>
    <name type="common">Sacred lotus</name>
    <dbReference type="NCBI Taxonomy" id="4432"/>
    <lineage>
        <taxon>Eukaryota</taxon>
        <taxon>Viridiplantae</taxon>
        <taxon>Streptophyta</taxon>
        <taxon>Embryophyta</taxon>
        <taxon>Tracheophyta</taxon>
        <taxon>Spermatophyta</taxon>
        <taxon>Magnoliopsida</taxon>
        <taxon>Proteales</taxon>
        <taxon>Nelumbonaceae</taxon>
        <taxon>Nelumbo</taxon>
    </lineage>
</organism>
<accession>A0A822YMJ3</accession>
<protein>
    <submittedName>
        <fullName evidence="1">Uncharacterized protein</fullName>
    </submittedName>
</protein>
<comment type="caution">
    <text evidence="1">The sequence shown here is derived from an EMBL/GenBank/DDBJ whole genome shotgun (WGS) entry which is preliminary data.</text>
</comment>
<dbReference type="AlphaFoldDB" id="A0A822YMJ3"/>